<feature type="signal peptide" evidence="1">
    <location>
        <begin position="1"/>
        <end position="19"/>
    </location>
</feature>
<feature type="non-terminal residue" evidence="3">
    <location>
        <position position="264"/>
    </location>
</feature>
<dbReference type="AlphaFoldDB" id="A0A9X4SA61"/>
<evidence type="ECO:0000259" key="2">
    <source>
        <dbReference type="Pfam" id="PF02514"/>
    </source>
</evidence>
<dbReference type="RefSeq" id="WP_279338562.1">
    <property type="nucleotide sequence ID" value="NZ_AOGK01000022.1"/>
</dbReference>
<keyword evidence="4" id="KW-1185">Reference proteome</keyword>
<dbReference type="EMBL" id="AOGK01000022">
    <property type="protein sequence ID" value="MDG5977570.1"/>
    <property type="molecule type" value="Genomic_DNA"/>
</dbReference>
<dbReference type="PANTHER" id="PTHR44119">
    <property type="entry name" value="MAGNESIUM-CHELATASE SUBUNIT CHLH, CHLOROPLASTIC"/>
    <property type="match status" value="1"/>
</dbReference>
<dbReference type="Proteomes" id="UP001152876">
    <property type="component" value="Unassembled WGS sequence"/>
</dbReference>
<reference evidence="3" key="1">
    <citation type="submission" date="2013-01" db="EMBL/GenBank/DDBJ databases">
        <title>Genome draft of Hydrogenophaga taeniospiralis 2K1.</title>
        <authorList>
            <person name="Gomila M."/>
            <person name="Lalucat J."/>
        </authorList>
    </citation>
    <scope>NUCLEOTIDE SEQUENCE</scope>
    <source>
        <strain evidence="3">CCUG 15921</strain>
    </source>
</reference>
<organism evidence="3 4">
    <name type="scientific">Hydrogenophaga taeniospiralis CCUG 15921</name>
    <dbReference type="NCBI Taxonomy" id="1281780"/>
    <lineage>
        <taxon>Bacteria</taxon>
        <taxon>Pseudomonadati</taxon>
        <taxon>Pseudomonadota</taxon>
        <taxon>Betaproteobacteria</taxon>
        <taxon>Burkholderiales</taxon>
        <taxon>Comamonadaceae</taxon>
        <taxon>Hydrogenophaga</taxon>
    </lineage>
</organism>
<dbReference type="GO" id="GO:0051116">
    <property type="term" value="F:cobaltochelatase activity"/>
    <property type="evidence" value="ECO:0007669"/>
    <property type="project" value="UniProtKB-EC"/>
</dbReference>
<dbReference type="InterPro" id="IPR003672">
    <property type="entry name" value="CobN/Mg_chltase"/>
</dbReference>
<protein>
    <submittedName>
        <fullName evidence="3">Cobaltochelatase subunit CobN</fullName>
        <ecNumber evidence="3">6.6.1.2</ecNumber>
    </submittedName>
</protein>
<accession>A0A9X4SA61</accession>
<feature type="domain" description="CobN/magnesium chelatase" evidence="2">
    <location>
        <begin position="128"/>
        <end position="244"/>
    </location>
</feature>
<name>A0A9X4SA61_9BURK</name>
<comment type="caution">
    <text evidence="3">The sequence shown here is derived from an EMBL/GenBank/DDBJ whole genome shotgun (WGS) entry which is preliminary data.</text>
</comment>
<evidence type="ECO:0000313" key="4">
    <source>
        <dbReference type="Proteomes" id="UP001152876"/>
    </source>
</evidence>
<evidence type="ECO:0000256" key="1">
    <source>
        <dbReference type="SAM" id="SignalP"/>
    </source>
</evidence>
<keyword evidence="1" id="KW-0732">Signal</keyword>
<keyword evidence="3" id="KW-0436">Ligase</keyword>
<gene>
    <name evidence="3" type="primary">cobN</name>
    <name evidence="3" type="ORF">H010_20099</name>
</gene>
<proteinExistence type="predicted"/>
<dbReference type="Pfam" id="PF02514">
    <property type="entry name" value="CobN-Mg_chel"/>
    <property type="match status" value="1"/>
</dbReference>
<dbReference type="PANTHER" id="PTHR44119:SF4">
    <property type="entry name" value="AEROBIC COBALTOCHELATASE SUBUNIT COBN"/>
    <property type="match status" value="1"/>
</dbReference>
<feature type="chain" id="PRO_5040946986" evidence="1">
    <location>
        <begin position="20"/>
        <end position="264"/>
    </location>
</feature>
<dbReference type="EC" id="6.6.1.2" evidence="3"/>
<sequence length="264" mass="29096">MTRLFLCALLALVGSWAQAADKVAILSTKFVLERKFKLMEAVAREQGVELAWTQVDVEGEAGARRVLEGARFVLIDAPRSDDQAQIERVAGQRLRELSLPTASINVMSPPVRLRAIHMDKEQAQRVFDYYVGGTRINHQRLFQCLQAILQGGDLGAIAPPLALPNGGIYHPGHDGLVFEQLPQYLAWWEARAGRPWQGLPVIGIETSSSYISDGQQRMLDETVQAIEQAGALPLMFYRSSRVARAGREAAATGQPEATDRPPRA</sequence>
<evidence type="ECO:0000313" key="3">
    <source>
        <dbReference type="EMBL" id="MDG5977570.1"/>
    </source>
</evidence>